<feature type="compositionally biased region" description="Low complexity" evidence="1">
    <location>
        <begin position="1377"/>
        <end position="1392"/>
    </location>
</feature>
<feature type="compositionally biased region" description="Basic and acidic residues" evidence="1">
    <location>
        <begin position="970"/>
        <end position="983"/>
    </location>
</feature>
<evidence type="ECO:0000313" key="3">
    <source>
        <dbReference type="EMBL" id="RKO93613.1"/>
    </source>
</evidence>
<feature type="compositionally biased region" description="Basic and acidic residues" evidence="1">
    <location>
        <begin position="1056"/>
        <end position="1068"/>
    </location>
</feature>
<feature type="compositionally biased region" description="Basic and acidic residues" evidence="1">
    <location>
        <begin position="1326"/>
        <end position="1373"/>
    </location>
</feature>
<dbReference type="SMART" id="SM00317">
    <property type="entry name" value="SET"/>
    <property type="match status" value="1"/>
</dbReference>
<dbReference type="GO" id="GO:0042799">
    <property type="term" value="F:histone H4K20 methyltransferase activity"/>
    <property type="evidence" value="ECO:0007669"/>
    <property type="project" value="TreeGrafter"/>
</dbReference>
<dbReference type="EMBL" id="KZ994171">
    <property type="protein sequence ID" value="RKO93613.1"/>
    <property type="molecule type" value="Genomic_DNA"/>
</dbReference>
<name>A0A4P9WNF4_9FUNG</name>
<dbReference type="SUPFAM" id="SSF82199">
    <property type="entry name" value="SET domain"/>
    <property type="match status" value="1"/>
</dbReference>
<feature type="compositionally biased region" description="Polar residues" evidence="1">
    <location>
        <begin position="899"/>
        <end position="933"/>
    </location>
</feature>
<dbReference type="Proteomes" id="UP000269721">
    <property type="component" value="Unassembled WGS sequence"/>
</dbReference>
<evidence type="ECO:0000256" key="1">
    <source>
        <dbReference type="SAM" id="MobiDB-lite"/>
    </source>
</evidence>
<feature type="compositionally biased region" description="Basic and acidic residues" evidence="1">
    <location>
        <begin position="1254"/>
        <end position="1284"/>
    </location>
</feature>
<feature type="compositionally biased region" description="Basic and acidic residues" evidence="1">
    <location>
        <begin position="1143"/>
        <end position="1158"/>
    </location>
</feature>
<feature type="region of interest" description="Disordered" evidence="1">
    <location>
        <begin position="407"/>
        <end position="446"/>
    </location>
</feature>
<feature type="compositionally biased region" description="Polar residues" evidence="1">
    <location>
        <begin position="648"/>
        <end position="675"/>
    </location>
</feature>
<feature type="compositionally biased region" description="Polar residues" evidence="1">
    <location>
        <begin position="860"/>
        <end position="877"/>
    </location>
</feature>
<dbReference type="InterPro" id="IPR001214">
    <property type="entry name" value="SET_dom"/>
</dbReference>
<dbReference type="PANTHER" id="PTHR12977">
    <property type="entry name" value="SUPPRESSOR OF VARIEGATION 4-20-RELATED"/>
    <property type="match status" value="1"/>
</dbReference>
<accession>A0A4P9WNF4</accession>
<feature type="compositionally biased region" description="Polar residues" evidence="1">
    <location>
        <begin position="1167"/>
        <end position="1180"/>
    </location>
</feature>
<feature type="region of interest" description="Disordered" evidence="1">
    <location>
        <begin position="818"/>
        <end position="1081"/>
    </location>
</feature>
<feature type="compositionally biased region" description="Basic and acidic residues" evidence="1">
    <location>
        <begin position="1210"/>
        <end position="1245"/>
    </location>
</feature>
<protein>
    <recommendedName>
        <fullName evidence="2">SET domain-containing protein</fullName>
    </recommendedName>
</protein>
<dbReference type="InterPro" id="IPR039977">
    <property type="entry name" value="Suv4-20/Set9"/>
</dbReference>
<feature type="domain" description="SET" evidence="2">
    <location>
        <begin position="173"/>
        <end position="282"/>
    </location>
</feature>
<keyword evidence="4" id="KW-1185">Reference proteome</keyword>
<feature type="compositionally biased region" description="Basic and acidic residues" evidence="1">
    <location>
        <begin position="714"/>
        <end position="723"/>
    </location>
</feature>
<feature type="compositionally biased region" description="Basic and acidic residues" evidence="1">
    <location>
        <begin position="1014"/>
        <end position="1039"/>
    </location>
</feature>
<dbReference type="OrthoDB" id="6627536at2759"/>
<evidence type="ECO:0000259" key="2">
    <source>
        <dbReference type="PROSITE" id="PS50280"/>
    </source>
</evidence>
<proteinExistence type="predicted"/>
<dbReference type="PANTHER" id="PTHR12977:SF4">
    <property type="entry name" value="HISTONE-LYSINE N-METHYLTRANSFERASE KMT5B"/>
    <property type="match status" value="1"/>
</dbReference>
<feature type="region of interest" description="Disordered" evidence="1">
    <location>
        <begin position="1100"/>
        <end position="1422"/>
    </location>
</feature>
<evidence type="ECO:0000313" key="4">
    <source>
        <dbReference type="Proteomes" id="UP000269721"/>
    </source>
</evidence>
<feature type="region of interest" description="Disordered" evidence="1">
    <location>
        <begin position="604"/>
        <end position="769"/>
    </location>
</feature>
<feature type="region of interest" description="Disordered" evidence="1">
    <location>
        <begin position="542"/>
        <end position="563"/>
    </location>
</feature>
<feature type="compositionally biased region" description="Polar residues" evidence="1">
    <location>
        <begin position="508"/>
        <end position="523"/>
    </location>
</feature>
<organism evidence="3 4">
    <name type="scientific">Blyttiomyces helicus</name>
    <dbReference type="NCBI Taxonomy" id="388810"/>
    <lineage>
        <taxon>Eukaryota</taxon>
        <taxon>Fungi</taxon>
        <taxon>Fungi incertae sedis</taxon>
        <taxon>Chytridiomycota</taxon>
        <taxon>Chytridiomycota incertae sedis</taxon>
        <taxon>Chytridiomycetes</taxon>
        <taxon>Chytridiomycetes incertae sedis</taxon>
        <taxon>Blyttiomyces</taxon>
    </lineage>
</organism>
<reference evidence="4" key="1">
    <citation type="journal article" date="2018" name="Nat. Microbiol.">
        <title>Leveraging single-cell genomics to expand the fungal tree of life.</title>
        <authorList>
            <person name="Ahrendt S.R."/>
            <person name="Quandt C.A."/>
            <person name="Ciobanu D."/>
            <person name="Clum A."/>
            <person name="Salamov A."/>
            <person name="Andreopoulos B."/>
            <person name="Cheng J.F."/>
            <person name="Woyke T."/>
            <person name="Pelin A."/>
            <person name="Henrissat B."/>
            <person name="Reynolds N.K."/>
            <person name="Benny G.L."/>
            <person name="Smith M.E."/>
            <person name="James T.Y."/>
            <person name="Grigoriev I.V."/>
        </authorList>
    </citation>
    <scope>NUCLEOTIDE SEQUENCE [LARGE SCALE GENOMIC DNA]</scope>
</reference>
<dbReference type="InterPro" id="IPR046341">
    <property type="entry name" value="SET_dom_sf"/>
</dbReference>
<feature type="region of interest" description="Disordered" evidence="1">
    <location>
        <begin position="482"/>
        <end position="529"/>
    </location>
</feature>
<dbReference type="Pfam" id="PF00856">
    <property type="entry name" value="SET"/>
    <property type="match status" value="1"/>
</dbReference>
<gene>
    <name evidence="3" type="ORF">BDK51DRAFT_34139</name>
</gene>
<dbReference type="GO" id="GO:0005634">
    <property type="term" value="C:nucleus"/>
    <property type="evidence" value="ECO:0007669"/>
    <property type="project" value="TreeGrafter"/>
</dbReference>
<sequence length="1422" mass="156332">MDIADVEDQLLDRMDNVDDEKQPLALYDDHLTTLLLDGLFLHFRTRKILQRMPPPLPDAAFCARISDIIRISAGDSSEACKKLSSLLNDRSSSNATSQFFRALDPESKAIFMRYKKTYPLSLMRLSGLRDAGCQKYGRGTSKALNDSVKFNSLAYLFPSSHAASYIGLYHPDAGVEITKTTRYRTPGETDSRLVSTRNWRCGDMIKQCEGRLATVSSKSVIDGEHFSVMRSRKGECYVLGPIRFVNHDCDPNCRFINCKKSLLGLRVLRDVKPGEEITVLYAADYFAPNQCLCETCERTQRGGFTPKDTIAALVGDYEMPTLSRLRKTESRVQRLVEAQDAVAGLNFLSPAADAPPLCPTCGVEQQATESDPISHAKRRSPRKGGIECCRCSRHFRIYGLDWPLRVSDSGESKAAKPASPKKARGRPSRSSGSASRRARVPSLNNASSSTFAGNVNIILDVHGKKIAALIVRGDRIRWAETSQPSTACPADPPVGPEASNEPPRQDCPTPSFQEVVTTESGPTTPGRLPSWLALILDSSSPLSQCSDDSESSGEGSAAGDTDASALGSHAVSMDCLDDDAAVTSPTSKSFSALPARSLFQEVDTELASPITSSEGPHTEDFSAPCAELQMPHPVQSLGLERFTEQSEDSPQTVTPETPNTPESSAGSVSPRLSASPTPPADPIASKSALSSPQASKVYWDEPLNPLASVASPLLDRENSRKSEISGGEPPRSDDDAVGDVTGSGTRDVLLRARSDSPTPPQTLLRWEPKGSPLDLNAVRWPFATAWEPSDEPDLETEQALGTVGSQLTVEAWQCKLERQTSEGMRTSSPAKKMQLAPEGMQIGAQTTKNSLGEVEWPNQFERQPQRSSIPAQPSENLVGQEAQPRDQLPREPALLQESADPSINSPGNVESQYQLEQDLETSQLPAQAKQTFLSEAGSLNMLEREPERESALQQDVEMEQARQPQLNLNEVDHKHEPEKERRTSSRKTTPRAAAKRRNAGGDRLTPASNVGEGESERGQESNRKRSREIDSEAERELGKTTKGFRNVSRAPTLARKAAEDRRRLRSDQEGDEDLGGQKMELERQLNVKELRQLLAAKGKHHASTIDNGTACGSAPATRSPSVVRGSRPAGPRWQSEPPGPRWGTEDREKLIARPDFKYRRPNGGKRISTSYPKGLTQASVVGTEAFEESSGRWNLRETKDRKGRKHSRDRKNCEEIEDCNDRKNRKGRLESKGIKGRKDIEDRKGRKDIKTRKSNKDMVDQKDCNRKDLEQKERKEQKKGESPRTSKGSKRQKSLGGSKDEKDGDNSSSGGDRNGMEAFHGLEGCARMEIEWTEERDQIEGQRGRGHKREASRVEEIAKDERPSKKKRGESPRRRVMSPSPSPRAGAASSSHSVDHGSRSRSSSVCPLSRTRPRSASLLGAE</sequence>
<dbReference type="Gene3D" id="2.170.270.10">
    <property type="entry name" value="SET domain"/>
    <property type="match status" value="1"/>
</dbReference>
<feature type="region of interest" description="Disordered" evidence="1">
    <location>
        <begin position="363"/>
        <end position="384"/>
    </location>
</feature>
<feature type="compositionally biased region" description="Basic residues" evidence="1">
    <location>
        <begin position="984"/>
        <end position="998"/>
    </location>
</feature>
<dbReference type="PROSITE" id="PS50280">
    <property type="entry name" value="SET"/>
    <property type="match status" value="1"/>
</dbReference>